<keyword evidence="2" id="KW-1185">Reference proteome</keyword>
<comment type="caution">
    <text evidence="1">The sequence shown here is derived from an EMBL/GenBank/DDBJ whole genome shotgun (WGS) entry which is preliminary data.</text>
</comment>
<organism evidence="1 2">
    <name type="scientific">Thelephora ganbajun</name>
    <name type="common">Ganba fungus</name>
    <dbReference type="NCBI Taxonomy" id="370292"/>
    <lineage>
        <taxon>Eukaryota</taxon>
        <taxon>Fungi</taxon>
        <taxon>Dikarya</taxon>
        <taxon>Basidiomycota</taxon>
        <taxon>Agaricomycotina</taxon>
        <taxon>Agaricomycetes</taxon>
        <taxon>Thelephorales</taxon>
        <taxon>Thelephoraceae</taxon>
        <taxon>Thelephora</taxon>
    </lineage>
</organism>
<dbReference type="Proteomes" id="UP000886501">
    <property type="component" value="Unassembled WGS sequence"/>
</dbReference>
<protein>
    <submittedName>
        <fullName evidence="1">Uncharacterized protein</fullName>
    </submittedName>
</protein>
<dbReference type="EMBL" id="MU118095">
    <property type="protein sequence ID" value="KAF9645314.1"/>
    <property type="molecule type" value="Genomic_DNA"/>
</dbReference>
<proteinExistence type="predicted"/>
<reference evidence="1" key="1">
    <citation type="submission" date="2019-10" db="EMBL/GenBank/DDBJ databases">
        <authorList>
            <consortium name="DOE Joint Genome Institute"/>
            <person name="Kuo A."/>
            <person name="Miyauchi S."/>
            <person name="Kiss E."/>
            <person name="Drula E."/>
            <person name="Kohler A."/>
            <person name="Sanchez-Garcia M."/>
            <person name="Andreopoulos B."/>
            <person name="Barry K.W."/>
            <person name="Bonito G."/>
            <person name="Buee M."/>
            <person name="Carver A."/>
            <person name="Chen C."/>
            <person name="Cichocki N."/>
            <person name="Clum A."/>
            <person name="Culley D."/>
            <person name="Crous P.W."/>
            <person name="Fauchery L."/>
            <person name="Girlanda M."/>
            <person name="Hayes R."/>
            <person name="Keri Z."/>
            <person name="Labutti K."/>
            <person name="Lipzen A."/>
            <person name="Lombard V."/>
            <person name="Magnuson J."/>
            <person name="Maillard F."/>
            <person name="Morin E."/>
            <person name="Murat C."/>
            <person name="Nolan M."/>
            <person name="Ohm R."/>
            <person name="Pangilinan J."/>
            <person name="Pereira M."/>
            <person name="Perotto S."/>
            <person name="Peter M."/>
            <person name="Riley R."/>
            <person name="Sitrit Y."/>
            <person name="Stielow B."/>
            <person name="Szollosi G."/>
            <person name="Zifcakova L."/>
            <person name="Stursova M."/>
            <person name="Spatafora J.W."/>
            <person name="Tedersoo L."/>
            <person name="Vaario L.-M."/>
            <person name="Yamada A."/>
            <person name="Yan M."/>
            <person name="Wang P."/>
            <person name="Xu J."/>
            <person name="Bruns T."/>
            <person name="Baldrian P."/>
            <person name="Vilgalys R."/>
            <person name="Henrissat B."/>
            <person name="Grigoriev I.V."/>
            <person name="Hibbett D."/>
            <person name="Nagy L.G."/>
            <person name="Martin F.M."/>
        </authorList>
    </citation>
    <scope>NUCLEOTIDE SEQUENCE</scope>
    <source>
        <strain evidence="1">P2</strain>
    </source>
</reference>
<evidence type="ECO:0000313" key="2">
    <source>
        <dbReference type="Proteomes" id="UP000886501"/>
    </source>
</evidence>
<evidence type="ECO:0000313" key="1">
    <source>
        <dbReference type="EMBL" id="KAF9645314.1"/>
    </source>
</evidence>
<name>A0ACB6Z6Z8_THEGA</name>
<sequence length="1009" mass="110780">MGPEMDLRQTGELSAFVPKDAKRVEPELTGLMVNNRSLMGDVGHAQRIPTINDDAWRYSSLSSTSSSAGYPRQQSDRRNCTSSLAAANDDLPPSESSPEVEITSPKHSTTKNHVHASQRLPESSKYISTCISPPQSPSMPTSRAHVEVRPFPNPTNRAISKSFSAVPPQPRSSQPLSISIDDKSSVSKKRKTHYHTSLDTYKVLNPKSPHRLSFSPASSVKVSTSQVDPGSLSTLEYDLDRDPTQEAYEFHDQFHERSPFSAILSARFIHAHLFERLSDSTTLNDELTDSEGDLVTEFIEPAAMSSVGPHDEVSPSYALDSAKALGNSDISPGYGDPDLGRAVHVTDPFTVLTMDDVINHQPWGFDAETVIDPSLLGGTTTFSEPRSPSLAPTPFRDFHSWKRTRTPSPPLTHSVPTILIPLRTSASTSGSNSAQTLRYSQGNLGGGKAKFYKKGTLQTPPHLSNSLRRSVSGKTTENTHNGRHLSSDQMAPAEMDSPLTELSTSNLFVSGTTSTSSIATPSEAANAVGEDATVIDSGSDTPPPRGGSIKTSIARKQKCGTNNKGPYRIIAVNESTHCHQCRRTTPHPKMHCYACTKHYCILCIVKRYHDIEFHQFKEDFECPACLNKCNCTVCCDKRKEVYITTRHIKFDKETMAKLLNGEIRSLPHLSASFAGPRKGLEPGQDPISLRRRKLPSTAGKGKTPARRKRVSSRRYTPDDDDDDGDSDTSKTQNASAWMKPTQAAMQTQRMLEESGSGRYWGTVYSLSGERVGMSYVGSNLQNVTVETINFSSASYTDHSPSPPRQQRKRVYAGKWQDIWGFRPEASDGSQSEDETRVNNQGGNKKELGRARFYYVGNQDVIRSWRKTRSKTVQRPPVTLLPPSDDIDARVSPSDSLPFDRACDKYEATDTPLNDDISIDGGESEDDRRRFWIMEPERPNLPFLAATNISEPGLDNVGNALDVGPTSALESCRQLVPEEALVEALTSSLQAVGTSVSLPRPPLVPSPLSS</sequence>
<reference evidence="1" key="2">
    <citation type="journal article" date="2020" name="Nat. Commun.">
        <title>Large-scale genome sequencing of mycorrhizal fungi provides insights into the early evolution of symbiotic traits.</title>
        <authorList>
            <person name="Miyauchi S."/>
            <person name="Kiss E."/>
            <person name="Kuo A."/>
            <person name="Drula E."/>
            <person name="Kohler A."/>
            <person name="Sanchez-Garcia M."/>
            <person name="Morin E."/>
            <person name="Andreopoulos B."/>
            <person name="Barry K.W."/>
            <person name="Bonito G."/>
            <person name="Buee M."/>
            <person name="Carver A."/>
            <person name="Chen C."/>
            <person name="Cichocki N."/>
            <person name="Clum A."/>
            <person name="Culley D."/>
            <person name="Crous P.W."/>
            <person name="Fauchery L."/>
            <person name="Girlanda M."/>
            <person name="Hayes R.D."/>
            <person name="Keri Z."/>
            <person name="LaButti K."/>
            <person name="Lipzen A."/>
            <person name="Lombard V."/>
            <person name="Magnuson J."/>
            <person name="Maillard F."/>
            <person name="Murat C."/>
            <person name="Nolan M."/>
            <person name="Ohm R.A."/>
            <person name="Pangilinan J."/>
            <person name="Pereira M.F."/>
            <person name="Perotto S."/>
            <person name="Peter M."/>
            <person name="Pfister S."/>
            <person name="Riley R."/>
            <person name="Sitrit Y."/>
            <person name="Stielow J.B."/>
            <person name="Szollosi G."/>
            <person name="Zifcakova L."/>
            <person name="Stursova M."/>
            <person name="Spatafora J.W."/>
            <person name="Tedersoo L."/>
            <person name="Vaario L.M."/>
            <person name="Yamada A."/>
            <person name="Yan M."/>
            <person name="Wang P."/>
            <person name="Xu J."/>
            <person name="Bruns T."/>
            <person name="Baldrian P."/>
            <person name="Vilgalys R."/>
            <person name="Dunand C."/>
            <person name="Henrissat B."/>
            <person name="Grigoriev I.V."/>
            <person name="Hibbett D."/>
            <person name="Nagy L.G."/>
            <person name="Martin F.M."/>
        </authorList>
    </citation>
    <scope>NUCLEOTIDE SEQUENCE</scope>
    <source>
        <strain evidence="1">P2</strain>
    </source>
</reference>
<gene>
    <name evidence="1" type="ORF">BDM02DRAFT_596360</name>
</gene>
<accession>A0ACB6Z6Z8</accession>